<evidence type="ECO:0000313" key="3">
    <source>
        <dbReference type="Proteomes" id="UP000604046"/>
    </source>
</evidence>
<name>A0A812UFS2_9DINO</name>
<gene>
    <name evidence="2" type="primary">POLA2</name>
    <name evidence="2" type="ORF">SNAT2548_LOCUS32090</name>
</gene>
<protein>
    <submittedName>
        <fullName evidence="2">POLA2 protein</fullName>
    </submittedName>
</protein>
<proteinExistence type="predicted"/>
<reference evidence="2" key="1">
    <citation type="submission" date="2021-02" db="EMBL/GenBank/DDBJ databases">
        <authorList>
            <person name="Dougan E. K."/>
            <person name="Rhodes N."/>
            <person name="Thang M."/>
            <person name="Chan C."/>
        </authorList>
    </citation>
    <scope>NUCLEOTIDE SEQUENCE</scope>
</reference>
<dbReference type="AlphaFoldDB" id="A0A812UFS2"/>
<dbReference type="EMBL" id="CAJNDS010002692">
    <property type="protein sequence ID" value="CAE7566246.1"/>
    <property type="molecule type" value="Genomic_DNA"/>
</dbReference>
<accession>A0A812UFS2</accession>
<evidence type="ECO:0000256" key="1">
    <source>
        <dbReference type="SAM" id="MobiDB-lite"/>
    </source>
</evidence>
<sequence length="409" mass="46079">MRSKSPSLKRTVQFFVIALVIHHSWYLCWSSPAGPTTGKCCDVSIVLVTSPIPSHPSTELVDEVIRSFDLVQGLELCPLVIVADGFQVREGRPAWNQGRIDESTRQKYLGYVDALKSKYGPVGTGADGAESADGRAVKVVGPLAKRVNFGHALLAGLSEVHSEFVVVVQHDRVFAERLDMGRVLSLFDKYKEGLRYVGFQTVPDYVTYAVSKYGGWARSELSEKETGLIPCFIWYDSTHVCRTRDLARLIAREVKPGEFIESSFGCRLLAKIQEKKDKWNFAYHMEKYGLFLYYEPTVGARGPELKNHVTWHTRPLLSYFPTLQHEIAERLLHEEHLGPVNGLRPLVRHVSGRSFVSREERIKMGWPAERPSAARRVRHVRQGNQGDAYSPLDGLDTLPLDSDDADQKV</sequence>
<keyword evidence="3" id="KW-1185">Reference proteome</keyword>
<evidence type="ECO:0000313" key="2">
    <source>
        <dbReference type="EMBL" id="CAE7566246.1"/>
    </source>
</evidence>
<dbReference type="Proteomes" id="UP000604046">
    <property type="component" value="Unassembled WGS sequence"/>
</dbReference>
<comment type="caution">
    <text evidence="2">The sequence shown here is derived from an EMBL/GenBank/DDBJ whole genome shotgun (WGS) entry which is preliminary data.</text>
</comment>
<feature type="region of interest" description="Disordered" evidence="1">
    <location>
        <begin position="382"/>
        <end position="409"/>
    </location>
</feature>
<dbReference type="OrthoDB" id="441422at2759"/>
<organism evidence="2 3">
    <name type="scientific">Symbiodinium natans</name>
    <dbReference type="NCBI Taxonomy" id="878477"/>
    <lineage>
        <taxon>Eukaryota</taxon>
        <taxon>Sar</taxon>
        <taxon>Alveolata</taxon>
        <taxon>Dinophyceae</taxon>
        <taxon>Suessiales</taxon>
        <taxon>Symbiodiniaceae</taxon>
        <taxon>Symbiodinium</taxon>
    </lineage>
</organism>